<dbReference type="SUPFAM" id="SSF69593">
    <property type="entry name" value="Glycerol-3-phosphate (1)-acyltransferase"/>
    <property type="match status" value="1"/>
</dbReference>
<name>A0A5B8LK48_9SPHN</name>
<dbReference type="InterPro" id="IPR002123">
    <property type="entry name" value="Plipid/glycerol_acylTrfase"/>
</dbReference>
<dbReference type="EMBL" id="CP042306">
    <property type="protein sequence ID" value="QDZ08511.1"/>
    <property type="molecule type" value="Genomic_DNA"/>
</dbReference>
<sequence length="229" mass="25627">MTLIRNIAFMIVFYGLSVPIVLIVPFSALFGRNALIAYSVGWTRFHRWCARYLLGVRSRYKGPRPSGQVFYAAKHQSMFETLDLMVEMGAPAIIMRREFARIPIWGWATQVYGIILVDRAASATALRALMREAKAARESGRSVMIFPEGTRVKPGEQPELKSGFAGLYKMLDLPVVPIATDVGRLWPKKGLKRAGIATFRFGEPIPPGLPRAEIEARVHEAINVLEPRS</sequence>
<comment type="pathway">
    <text evidence="1">Lipid metabolism.</text>
</comment>
<dbReference type="PANTHER" id="PTHR10434:SF40">
    <property type="entry name" value="1-ACYL-SN-GLYCEROL-3-PHOSPHATE ACYLTRANSFERASE"/>
    <property type="match status" value="1"/>
</dbReference>
<evidence type="ECO:0000256" key="3">
    <source>
        <dbReference type="ARBA" id="ARBA00023315"/>
    </source>
</evidence>
<feature type="transmembrane region" description="Helical" evidence="4">
    <location>
        <begin position="7"/>
        <end position="30"/>
    </location>
</feature>
<dbReference type="AlphaFoldDB" id="A0A5B8LK48"/>
<dbReference type="PANTHER" id="PTHR10434">
    <property type="entry name" value="1-ACYL-SN-GLYCEROL-3-PHOSPHATE ACYLTRANSFERASE"/>
    <property type="match status" value="1"/>
</dbReference>
<evidence type="ECO:0000256" key="4">
    <source>
        <dbReference type="SAM" id="Phobius"/>
    </source>
</evidence>
<keyword evidence="3 6" id="KW-0012">Acyltransferase</keyword>
<gene>
    <name evidence="6" type="ORF">FPZ24_14375</name>
</gene>
<evidence type="ECO:0000313" key="6">
    <source>
        <dbReference type="EMBL" id="QDZ08511.1"/>
    </source>
</evidence>
<dbReference type="GO" id="GO:0003841">
    <property type="term" value="F:1-acylglycerol-3-phosphate O-acyltransferase activity"/>
    <property type="evidence" value="ECO:0007669"/>
    <property type="project" value="TreeGrafter"/>
</dbReference>
<dbReference type="RefSeq" id="WP_146573110.1">
    <property type="nucleotide sequence ID" value="NZ_CP042306.1"/>
</dbReference>
<evidence type="ECO:0000256" key="2">
    <source>
        <dbReference type="ARBA" id="ARBA00022679"/>
    </source>
</evidence>
<accession>A0A5B8LK48</accession>
<protein>
    <submittedName>
        <fullName evidence="6">1-acyl-sn-glycerol-3-phosphate acyltransferase</fullName>
    </submittedName>
</protein>
<keyword evidence="4" id="KW-0812">Transmembrane</keyword>
<feature type="domain" description="Phospholipid/glycerol acyltransferase" evidence="5">
    <location>
        <begin position="69"/>
        <end position="183"/>
    </location>
</feature>
<proteinExistence type="predicted"/>
<dbReference type="CDD" id="cd07989">
    <property type="entry name" value="LPLAT_AGPAT-like"/>
    <property type="match status" value="1"/>
</dbReference>
<dbReference type="KEGG" id="spai:FPZ24_14375"/>
<dbReference type="OrthoDB" id="5290997at2"/>
<dbReference type="Proteomes" id="UP000315673">
    <property type="component" value="Chromosome"/>
</dbReference>
<keyword evidence="7" id="KW-1185">Reference proteome</keyword>
<evidence type="ECO:0000259" key="5">
    <source>
        <dbReference type="SMART" id="SM00563"/>
    </source>
</evidence>
<dbReference type="Pfam" id="PF01553">
    <property type="entry name" value="Acyltransferase"/>
    <property type="match status" value="1"/>
</dbReference>
<keyword evidence="4" id="KW-1133">Transmembrane helix</keyword>
<dbReference type="GO" id="GO:0006654">
    <property type="term" value="P:phosphatidic acid biosynthetic process"/>
    <property type="evidence" value="ECO:0007669"/>
    <property type="project" value="TreeGrafter"/>
</dbReference>
<evidence type="ECO:0000256" key="1">
    <source>
        <dbReference type="ARBA" id="ARBA00005189"/>
    </source>
</evidence>
<keyword evidence="4" id="KW-0472">Membrane</keyword>
<dbReference type="SMART" id="SM00563">
    <property type="entry name" value="PlsC"/>
    <property type="match status" value="1"/>
</dbReference>
<keyword evidence="2 6" id="KW-0808">Transferase</keyword>
<reference evidence="6 7" key="1">
    <citation type="submission" date="2019-07" db="EMBL/GenBank/DDBJ databases">
        <title>Full genome sequence of Sphingomonas sp. 4R-6-7(HKS19).</title>
        <authorList>
            <person name="Im W.-T."/>
        </authorList>
    </citation>
    <scope>NUCLEOTIDE SEQUENCE [LARGE SCALE GENOMIC DNA]</scope>
    <source>
        <strain evidence="6 7">HKS19</strain>
    </source>
</reference>
<organism evidence="6 7">
    <name type="scientific">Sphingomonas panacisoli</name>
    <dbReference type="NCBI Taxonomy" id="1813879"/>
    <lineage>
        <taxon>Bacteria</taxon>
        <taxon>Pseudomonadati</taxon>
        <taxon>Pseudomonadota</taxon>
        <taxon>Alphaproteobacteria</taxon>
        <taxon>Sphingomonadales</taxon>
        <taxon>Sphingomonadaceae</taxon>
        <taxon>Sphingomonas</taxon>
    </lineage>
</organism>
<evidence type="ECO:0000313" key="7">
    <source>
        <dbReference type="Proteomes" id="UP000315673"/>
    </source>
</evidence>